<reference evidence="1 2" key="1">
    <citation type="submission" date="2014-11" db="EMBL/GenBank/DDBJ databases">
        <authorList>
            <person name="Zhu J."/>
            <person name="Qi W."/>
            <person name="Song R."/>
        </authorList>
    </citation>
    <scope>NUCLEOTIDE SEQUENCE [LARGE SCALE GENOMIC DNA]</scope>
</reference>
<name>A0A0G4FV31_VITBC</name>
<dbReference type="OMA" id="LFWELCD"/>
<proteinExistence type="predicted"/>
<dbReference type="InParanoid" id="A0A0G4FV31"/>
<protein>
    <submittedName>
        <fullName evidence="1">Uncharacterized protein</fullName>
    </submittedName>
</protein>
<sequence length="216" mass="23771">MEEGFEVAGHRLTLCPRPDEAENLGTGVHVWDSARDLARYLEQQRTTLRALRKRGRVLELGAGCGLAGIASATVGQPPAALVLTDLPGIVPLLTQNVSLNRDTLHPDTQVSIFAFDWRDLPPRPELSSVAPFDLILGADVVFRLDLVRPLIDSLDALSDAATEILVAFEIRCDVTYAAFLSVAGERFGVKRVYVRRGGSGFVHIYQLRKKRRGRVD</sequence>
<dbReference type="PhylomeDB" id="A0A0G4FV31"/>
<evidence type="ECO:0000313" key="2">
    <source>
        <dbReference type="Proteomes" id="UP000041254"/>
    </source>
</evidence>
<dbReference type="SUPFAM" id="SSF53335">
    <property type="entry name" value="S-adenosyl-L-methionine-dependent methyltransferases"/>
    <property type="match status" value="1"/>
</dbReference>
<dbReference type="InterPro" id="IPR029063">
    <property type="entry name" value="SAM-dependent_MTases_sf"/>
</dbReference>
<organism evidence="1 2">
    <name type="scientific">Vitrella brassicaformis (strain CCMP3155)</name>
    <dbReference type="NCBI Taxonomy" id="1169540"/>
    <lineage>
        <taxon>Eukaryota</taxon>
        <taxon>Sar</taxon>
        <taxon>Alveolata</taxon>
        <taxon>Colpodellida</taxon>
        <taxon>Vitrellaceae</taxon>
        <taxon>Vitrella</taxon>
    </lineage>
</organism>
<dbReference type="InterPro" id="IPR019410">
    <property type="entry name" value="Methyltransf_16"/>
</dbReference>
<dbReference type="PANTHER" id="PTHR14614">
    <property type="entry name" value="HEPATOCELLULAR CARCINOMA-ASSOCIATED ANTIGEN"/>
    <property type="match status" value="1"/>
</dbReference>
<dbReference type="AlphaFoldDB" id="A0A0G4FV31"/>
<dbReference type="Gene3D" id="3.40.50.150">
    <property type="entry name" value="Vaccinia Virus protein VP39"/>
    <property type="match status" value="1"/>
</dbReference>
<evidence type="ECO:0000313" key="1">
    <source>
        <dbReference type="EMBL" id="CEM18461.1"/>
    </source>
</evidence>
<dbReference type="PANTHER" id="PTHR14614:SF109">
    <property type="entry name" value="RIBOSOMAL LYSINE N-METHYLTRANSFERASE 5"/>
    <property type="match status" value="1"/>
</dbReference>
<dbReference type="EMBL" id="CDMY01000500">
    <property type="protein sequence ID" value="CEM18461.1"/>
    <property type="molecule type" value="Genomic_DNA"/>
</dbReference>
<gene>
    <name evidence="1" type="ORF">Vbra_21702</name>
</gene>
<dbReference type="Pfam" id="PF10294">
    <property type="entry name" value="Methyltransf_16"/>
    <property type="match status" value="1"/>
</dbReference>
<accession>A0A0G4FV31</accession>
<dbReference type="VEuPathDB" id="CryptoDB:Vbra_21702"/>
<dbReference type="OrthoDB" id="46564at2759"/>
<dbReference type="Proteomes" id="UP000041254">
    <property type="component" value="Unassembled WGS sequence"/>
</dbReference>
<keyword evidence="2" id="KW-1185">Reference proteome</keyword>